<dbReference type="PANTHER" id="PTHR32141:SF163">
    <property type="entry name" value="OS07G0285900 PROTEIN"/>
    <property type="match status" value="1"/>
</dbReference>
<reference evidence="4" key="1">
    <citation type="submission" date="2015-04" db="UniProtKB">
        <authorList>
            <consortium name="EnsemblPlants"/>
        </authorList>
    </citation>
    <scope>IDENTIFICATION</scope>
    <source>
        <strain evidence="4">SL10</strain>
    </source>
</reference>
<name>A0A0E0HZ72_ORYNI</name>
<feature type="region of interest" description="Disordered" evidence="1">
    <location>
        <begin position="1"/>
        <end position="28"/>
    </location>
</feature>
<dbReference type="EnsemblPlants" id="ONIVA07G08870.1">
    <property type="protein sequence ID" value="ONIVA07G08870.1"/>
    <property type="gene ID" value="ONIVA07G08870"/>
</dbReference>
<evidence type="ECO:0000313" key="5">
    <source>
        <dbReference type="Proteomes" id="UP000006591"/>
    </source>
</evidence>
<evidence type="ECO:0000256" key="1">
    <source>
        <dbReference type="SAM" id="MobiDB-lite"/>
    </source>
</evidence>
<dbReference type="PANTHER" id="PTHR32141">
    <property type="match status" value="1"/>
</dbReference>
<feature type="compositionally biased region" description="Basic and acidic residues" evidence="1">
    <location>
        <begin position="14"/>
        <end position="25"/>
    </location>
</feature>
<dbReference type="Gramene" id="ONIVA07G08870.1">
    <property type="protein sequence ID" value="ONIVA07G08870.1"/>
    <property type="gene ID" value="ONIVA07G08870"/>
</dbReference>
<accession>A0A0E0HZ72</accession>
<dbReference type="InterPro" id="IPR055411">
    <property type="entry name" value="LRR_FXL15/At3g58940/PEG3-like"/>
</dbReference>
<dbReference type="InterPro" id="IPR053781">
    <property type="entry name" value="F-box_AtFBL13-like"/>
</dbReference>
<dbReference type="InterPro" id="IPR055302">
    <property type="entry name" value="F-box_dom-containing"/>
</dbReference>
<dbReference type="CDD" id="cd22160">
    <property type="entry name" value="F-box_AtFBL13-like"/>
    <property type="match status" value="1"/>
</dbReference>
<reference evidence="4" key="2">
    <citation type="submission" date="2018-04" db="EMBL/GenBank/DDBJ databases">
        <title>OnivRS2 (Oryza nivara Reference Sequence Version 2).</title>
        <authorList>
            <person name="Zhang J."/>
            <person name="Kudrna D."/>
            <person name="Lee S."/>
            <person name="Talag J."/>
            <person name="Rajasekar S."/>
            <person name="Welchert J."/>
            <person name="Hsing Y.-I."/>
            <person name="Wing R.A."/>
        </authorList>
    </citation>
    <scope>NUCLEOTIDE SEQUENCE [LARGE SCALE GENOMIC DNA]</scope>
    <source>
        <strain evidence="4">SL10</strain>
    </source>
</reference>
<dbReference type="SUPFAM" id="SSF81383">
    <property type="entry name" value="F-box domain"/>
    <property type="match status" value="1"/>
</dbReference>
<evidence type="ECO:0008006" key="6">
    <source>
        <dbReference type="Google" id="ProtNLM"/>
    </source>
</evidence>
<dbReference type="Proteomes" id="UP000006591">
    <property type="component" value="Chromosome 7"/>
</dbReference>
<proteinExistence type="predicted"/>
<dbReference type="Pfam" id="PF24758">
    <property type="entry name" value="LRR_At5g56370"/>
    <property type="match status" value="1"/>
</dbReference>
<feature type="domain" description="F-box/LRR-repeat protein 15/At3g58940/PEG3-like LRR" evidence="3">
    <location>
        <begin position="123"/>
        <end position="323"/>
    </location>
</feature>
<evidence type="ECO:0000313" key="4">
    <source>
        <dbReference type="EnsemblPlants" id="ONIVA07G08870.1"/>
    </source>
</evidence>
<dbReference type="STRING" id="4536.A0A0E0HZ72"/>
<dbReference type="AlphaFoldDB" id="A0A0E0HZ72"/>
<dbReference type="Gene3D" id="3.80.10.10">
    <property type="entry name" value="Ribonuclease Inhibitor"/>
    <property type="match status" value="1"/>
</dbReference>
<evidence type="ECO:0000259" key="3">
    <source>
        <dbReference type="Pfam" id="PF24758"/>
    </source>
</evidence>
<dbReference type="SUPFAM" id="SSF52047">
    <property type="entry name" value="RNI-like"/>
    <property type="match status" value="1"/>
</dbReference>
<dbReference type="InterPro" id="IPR001810">
    <property type="entry name" value="F-box_dom"/>
</dbReference>
<protein>
    <recommendedName>
        <fullName evidence="6">F-box domain-containing protein</fullName>
    </recommendedName>
</protein>
<dbReference type="InterPro" id="IPR032675">
    <property type="entry name" value="LRR_dom_sf"/>
</dbReference>
<dbReference type="eggNOG" id="ENOG502SXR2">
    <property type="taxonomic scope" value="Eukaryota"/>
</dbReference>
<dbReference type="OMA" id="CSRIRIM"/>
<dbReference type="HOGENOM" id="CLU_023151_2_0_1"/>
<feature type="domain" description="F-box" evidence="2">
    <location>
        <begin position="36"/>
        <end position="76"/>
    </location>
</feature>
<evidence type="ECO:0000259" key="2">
    <source>
        <dbReference type="Pfam" id="PF00646"/>
    </source>
</evidence>
<dbReference type="Pfam" id="PF00646">
    <property type="entry name" value="F-box"/>
    <property type="match status" value="1"/>
</dbReference>
<organism evidence="4">
    <name type="scientific">Oryza nivara</name>
    <name type="common">Indian wild rice</name>
    <name type="synonym">Oryza sativa f. spontanea</name>
    <dbReference type="NCBI Taxonomy" id="4536"/>
    <lineage>
        <taxon>Eukaryota</taxon>
        <taxon>Viridiplantae</taxon>
        <taxon>Streptophyta</taxon>
        <taxon>Embryophyta</taxon>
        <taxon>Tracheophyta</taxon>
        <taxon>Spermatophyta</taxon>
        <taxon>Magnoliopsida</taxon>
        <taxon>Liliopsida</taxon>
        <taxon>Poales</taxon>
        <taxon>Poaceae</taxon>
        <taxon>BOP clade</taxon>
        <taxon>Oryzoideae</taxon>
        <taxon>Oryzeae</taxon>
        <taxon>Oryzinae</taxon>
        <taxon>Oryza</taxon>
    </lineage>
</organism>
<dbReference type="InterPro" id="IPR036047">
    <property type="entry name" value="F-box-like_dom_sf"/>
</dbReference>
<sequence length="348" mass="38258">MEEVTAPVAKKRRHDEPDCQERSEGGDADAGGIDLISVLPDEILGSIISLLPTKDAARTTVLSPWWRHLWRSAPLNLDADGGLSGQERKRISIVSRILEAHRGPARRLSLRSVRLRGIYARFDRWFCSAALNNLEHLDFAYASDGRYYGIGVDPDPRPPRPLPPSALRFAPTLRTAYIGGCDFPAVAPAAAPCFPRLTRLTLYGVAISEDALHRVLAGCAVLETLGLEASSGFGAVRINSPTLRSVGFAVSAETELVIEDAPCLERLMLLDPHSGPKNVRVVRAPQLKVLGYLSDKITKLDLGTVIIQETMVVSSTASLRTVKKTMKNTRRYNPLEPIECLDHHLRYI</sequence>
<keyword evidence="5" id="KW-1185">Reference proteome</keyword>